<protein>
    <submittedName>
        <fullName evidence="1">Putative DNA-binding protein, CopG family, Putative antitoxin of TAS system</fullName>
    </submittedName>
</protein>
<dbReference type="EMBL" id="FO117623">
    <property type="protein sequence ID" value="CCG02684.1"/>
    <property type="molecule type" value="Genomic_DNA"/>
</dbReference>
<dbReference type="Proteomes" id="UP000007517">
    <property type="component" value="Chromosome"/>
</dbReference>
<dbReference type="GO" id="GO:0003677">
    <property type="term" value="F:DNA binding"/>
    <property type="evidence" value="ECO:0007669"/>
    <property type="project" value="UniProtKB-KW"/>
</dbReference>
<dbReference type="RefSeq" id="WP_014375574.1">
    <property type="nucleotide sequence ID" value="NC_016943.1"/>
</dbReference>
<reference evidence="1 2" key="1">
    <citation type="journal article" date="2012" name="J. Bacteriol.">
        <title>Genome Sequence of Blastococcus saxobsidens DD2, a Stone-Inhabiting Bacterium.</title>
        <authorList>
            <person name="Chouaia B."/>
            <person name="Crotti E."/>
            <person name="Brusetti L."/>
            <person name="Daffonchio D."/>
            <person name="Essoussi I."/>
            <person name="Nouioui I."/>
            <person name="Sbissi I."/>
            <person name="Ghodhbane-Gtari F."/>
            <person name="Gtari M."/>
            <person name="Vacherie B."/>
            <person name="Barbe V."/>
            <person name="Medigue C."/>
            <person name="Gury J."/>
            <person name="Pujic P."/>
            <person name="Normand P."/>
        </authorList>
    </citation>
    <scope>NUCLEOTIDE SEQUENCE [LARGE SCALE GENOMIC DNA]</scope>
    <source>
        <strain evidence="1 2">DD2</strain>
    </source>
</reference>
<dbReference type="KEGG" id="bsd:BLASA_1765"/>
<gene>
    <name evidence="1" type="ordered locus">BLASA_1765</name>
</gene>
<organism evidence="1 2">
    <name type="scientific">Blastococcus saxobsidens (strain DD2)</name>
    <dbReference type="NCBI Taxonomy" id="1146883"/>
    <lineage>
        <taxon>Bacteria</taxon>
        <taxon>Bacillati</taxon>
        <taxon>Actinomycetota</taxon>
        <taxon>Actinomycetes</taxon>
        <taxon>Geodermatophilales</taxon>
        <taxon>Geodermatophilaceae</taxon>
        <taxon>Blastococcus</taxon>
    </lineage>
</organism>
<dbReference type="HOGENOM" id="CLU_2341181_0_0_11"/>
<evidence type="ECO:0000313" key="1">
    <source>
        <dbReference type="EMBL" id="CCG02684.1"/>
    </source>
</evidence>
<sequence length="97" mass="10337">MAAEKFSASMDDALLADARADAEAEGLTLSSWLADAAADRLRLKALRQLVDDWEAQHGAISTAELDALENKVAAARRTAALRLSRSQVSSPRQQAAS</sequence>
<evidence type="ECO:0000313" key="2">
    <source>
        <dbReference type="Proteomes" id="UP000007517"/>
    </source>
</evidence>
<proteinExistence type="predicted"/>
<keyword evidence="2" id="KW-1185">Reference proteome</keyword>
<name>H6RP23_BLASD</name>
<accession>H6RP23</accession>
<reference evidence="2" key="2">
    <citation type="submission" date="2012-02" db="EMBL/GenBank/DDBJ databases">
        <title>Complete genome sequence of Blastococcus saxobsidens strain DD2.</title>
        <authorList>
            <person name="Genoscope."/>
        </authorList>
    </citation>
    <scope>NUCLEOTIDE SEQUENCE [LARGE SCALE GENOMIC DNA]</scope>
    <source>
        <strain evidence="2">DD2</strain>
    </source>
</reference>
<dbReference type="AlphaFoldDB" id="H6RP23"/>
<keyword evidence="1" id="KW-0238">DNA-binding</keyword>